<organism evidence="1">
    <name type="scientific">gut metagenome</name>
    <dbReference type="NCBI Taxonomy" id="749906"/>
    <lineage>
        <taxon>unclassified sequences</taxon>
        <taxon>metagenomes</taxon>
        <taxon>organismal metagenomes</taxon>
    </lineage>
</organism>
<comment type="caution">
    <text evidence="1">The sequence shown here is derived from an EMBL/GenBank/DDBJ whole genome shotgun (WGS) entry which is preliminary data.</text>
</comment>
<evidence type="ECO:0000313" key="1">
    <source>
        <dbReference type="EMBL" id="EJW97660.1"/>
    </source>
</evidence>
<protein>
    <submittedName>
        <fullName evidence="1">Uncharacterized protein</fullName>
    </submittedName>
</protein>
<reference evidence="1" key="1">
    <citation type="journal article" date="2012" name="PLoS ONE">
        <title>Gene sets for utilization of primary and secondary nutrition supplies in the distal gut of endangered iberian lynx.</title>
        <authorList>
            <person name="Alcaide M."/>
            <person name="Messina E."/>
            <person name="Richter M."/>
            <person name="Bargiela R."/>
            <person name="Peplies J."/>
            <person name="Huws S.A."/>
            <person name="Newbold C.J."/>
            <person name="Golyshin P.N."/>
            <person name="Simon M.A."/>
            <person name="Lopez G."/>
            <person name="Yakimov M.M."/>
            <person name="Ferrer M."/>
        </authorList>
    </citation>
    <scope>NUCLEOTIDE SEQUENCE</scope>
</reference>
<accession>J9CCJ6</accession>
<dbReference type="EMBL" id="AMCI01004647">
    <property type="protein sequence ID" value="EJW97660.1"/>
    <property type="molecule type" value="Genomic_DNA"/>
</dbReference>
<gene>
    <name evidence="1" type="ORF">EVA_14233</name>
</gene>
<dbReference type="AlphaFoldDB" id="J9CCJ6"/>
<proteinExistence type="predicted"/>
<name>J9CCJ6_9ZZZZ</name>
<sequence length="50" mass="5730">MPGSSQRWSVLLAVPGFRYILLCPFSFCYSLHSFSGHCTLPKYKDFVERG</sequence>